<dbReference type="InterPro" id="IPR018357">
    <property type="entry name" value="Hexapep_transf_CS"/>
</dbReference>
<evidence type="ECO:0000256" key="2">
    <source>
        <dbReference type="ARBA" id="ARBA00022737"/>
    </source>
</evidence>
<dbReference type="RefSeq" id="WP_269444472.1">
    <property type="nucleotide sequence ID" value="NZ_CP097463.1"/>
</dbReference>
<protein>
    <submittedName>
        <fullName evidence="3">Acyltransferase</fullName>
    </submittedName>
</protein>
<dbReference type="GO" id="GO:0016746">
    <property type="term" value="F:acyltransferase activity"/>
    <property type="evidence" value="ECO:0007669"/>
    <property type="project" value="UniProtKB-KW"/>
</dbReference>
<name>A0ABY7JZB8_9ACTN</name>
<dbReference type="Gene3D" id="2.160.10.10">
    <property type="entry name" value="Hexapeptide repeat proteins"/>
    <property type="match status" value="1"/>
</dbReference>
<accession>A0ABY7JZB8</accession>
<dbReference type="PANTHER" id="PTHR23416:SF78">
    <property type="entry name" value="LIPOPOLYSACCHARIDE BIOSYNTHESIS O-ACETYL TRANSFERASE WBBJ-RELATED"/>
    <property type="match status" value="1"/>
</dbReference>
<reference evidence="3" key="1">
    <citation type="submission" date="2022-05" db="EMBL/GenBank/DDBJ databases">
        <title>Jatrophihabitans sp. SB3-54 whole genome sequence.</title>
        <authorList>
            <person name="Suh M.K."/>
            <person name="Eom M.K."/>
            <person name="Kim J.S."/>
            <person name="Kim H.S."/>
            <person name="Do H.E."/>
            <person name="Shin Y.K."/>
            <person name="Lee J.-S."/>
        </authorList>
    </citation>
    <scope>NUCLEOTIDE SEQUENCE</scope>
    <source>
        <strain evidence="3">SB3-54</strain>
    </source>
</reference>
<evidence type="ECO:0000313" key="4">
    <source>
        <dbReference type="Proteomes" id="UP001164693"/>
    </source>
</evidence>
<evidence type="ECO:0000313" key="3">
    <source>
        <dbReference type="EMBL" id="WAX57923.1"/>
    </source>
</evidence>
<proteinExistence type="predicted"/>
<dbReference type="PANTHER" id="PTHR23416">
    <property type="entry name" value="SIALIC ACID SYNTHASE-RELATED"/>
    <property type="match status" value="1"/>
</dbReference>
<dbReference type="CDD" id="cd04647">
    <property type="entry name" value="LbH_MAT_like"/>
    <property type="match status" value="1"/>
</dbReference>
<dbReference type="InterPro" id="IPR001451">
    <property type="entry name" value="Hexapep"/>
</dbReference>
<keyword evidence="3" id="KW-0012">Acyltransferase</keyword>
<keyword evidence="2" id="KW-0677">Repeat</keyword>
<dbReference type="PROSITE" id="PS00101">
    <property type="entry name" value="HEXAPEP_TRANSFERASES"/>
    <property type="match status" value="1"/>
</dbReference>
<keyword evidence="4" id="KW-1185">Reference proteome</keyword>
<evidence type="ECO:0000256" key="1">
    <source>
        <dbReference type="ARBA" id="ARBA00022679"/>
    </source>
</evidence>
<dbReference type="InterPro" id="IPR051159">
    <property type="entry name" value="Hexapeptide_acetyltransf"/>
</dbReference>
<dbReference type="EMBL" id="CP097463">
    <property type="protein sequence ID" value="WAX57923.1"/>
    <property type="molecule type" value="Genomic_DNA"/>
</dbReference>
<organism evidence="3 4">
    <name type="scientific">Jatrophihabitans cynanchi</name>
    <dbReference type="NCBI Taxonomy" id="2944128"/>
    <lineage>
        <taxon>Bacteria</taxon>
        <taxon>Bacillati</taxon>
        <taxon>Actinomycetota</taxon>
        <taxon>Actinomycetes</taxon>
        <taxon>Jatrophihabitantales</taxon>
        <taxon>Jatrophihabitantaceae</taxon>
        <taxon>Jatrophihabitans</taxon>
    </lineage>
</organism>
<dbReference type="SUPFAM" id="SSF51161">
    <property type="entry name" value="Trimeric LpxA-like enzymes"/>
    <property type="match status" value="1"/>
</dbReference>
<gene>
    <name evidence="3" type="ORF">M6B22_03945</name>
</gene>
<dbReference type="Pfam" id="PF00132">
    <property type="entry name" value="Hexapep"/>
    <property type="match status" value="1"/>
</dbReference>
<dbReference type="InterPro" id="IPR011004">
    <property type="entry name" value="Trimer_LpxA-like_sf"/>
</dbReference>
<keyword evidence="1" id="KW-0808">Transferase</keyword>
<sequence>MLQRPERVQLRSARFLTWASLRWVLRHRAYTPWYLVRYWRFFAFKVRNRHVITTGFVFLDRGVELYARRGYGRLILGRWIHLGVDTALRCHEGTLSVGDKCVLARDVSINCYLDVEIGDSTLIADNVYISDFDHNFADLTVPIKDQGIAKSRVRIGRDVWLGTKVTVARGVEIGEGSVVGANAVVTRDLPGHSVAVGVPARVIRDRRA</sequence>
<dbReference type="Proteomes" id="UP001164693">
    <property type="component" value="Chromosome"/>
</dbReference>